<dbReference type="OrthoDB" id="1112980at2759"/>
<dbReference type="PANTHER" id="PTHR28674:SF1">
    <property type="entry name" value="NOP PROTEIN CHAPERONE 1"/>
    <property type="match status" value="1"/>
</dbReference>
<dbReference type="GO" id="GO:0062064">
    <property type="term" value="F:box C/D methylation guide snoRNP complex binding"/>
    <property type="evidence" value="ECO:0007669"/>
    <property type="project" value="TreeGrafter"/>
</dbReference>
<feature type="compositionally biased region" description="Acidic residues" evidence="1">
    <location>
        <begin position="237"/>
        <end position="251"/>
    </location>
</feature>
<name>A0A0L0T6Y8_ALLM3</name>
<sequence length="264" mass="27527">MPKKRTNPTKRTENRSSGALTDESLAAAATANVTSLLVPPAASPRRKPAITPVAPNTNLLARLNAFLPAMAQANDALLAAIARDGRDKYDIETIDKRDGPVIQMKLGLGLFEGKPPTGAAASGSAGNADVTTALDRLRLPGTGALSSSARRTGITDLTTAASSDSGDSDSDSDASMADGDDEDARTRPKLVPVGDDAAMDVDSDVDDDERSDDDDDESGAAAPVSLEAMVTDFFNQDLDDSDSEDESAGEGDESRAEKMAEWRL</sequence>
<dbReference type="VEuPathDB" id="FungiDB:AMAG_14685"/>
<feature type="compositionally biased region" description="Basic and acidic residues" evidence="1">
    <location>
        <begin position="252"/>
        <end position="264"/>
    </location>
</feature>
<evidence type="ECO:0000313" key="2">
    <source>
        <dbReference type="EMBL" id="KNE70563.1"/>
    </source>
</evidence>
<gene>
    <name evidence="2" type="ORF">AMAG_14685</name>
</gene>
<reference evidence="2 3" key="1">
    <citation type="submission" date="2009-11" db="EMBL/GenBank/DDBJ databases">
        <title>Annotation of Allomyces macrogynus ATCC 38327.</title>
        <authorList>
            <consortium name="The Broad Institute Genome Sequencing Platform"/>
            <person name="Russ C."/>
            <person name="Cuomo C."/>
            <person name="Burger G."/>
            <person name="Gray M.W."/>
            <person name="Holland P.W.H."/>
            <person name="King N."/>
            <person name="Lang F.B.F."/>
            <person name="Roger A.J."/>
            <person name="Ruiz-Trillo I."/>
            <person name="Young S.K."/>
            <person name="Zeng Q."/>
            <person name="Gargeya S."/>
            <person name="Fitzgerald M."/>
            <person name="Haas B."/>
            <person name="Abouelleil A."/>
            <person name="Alvarado L."/>
            <person name="Arachchi H.M."/>
            <person name="Berlin A."/>
            <person name="Chapman S.B."/>
            <person name="Gearin G."/>
            <person name="Goldberg J."/>
            <person name="Griggs A."/>
            <person name="Gujja S."/>
            <person name="Hansen M."/>
            <person name="Heiman D."/>
            <person name="Howarth C."/>
            <person name="Larimer J."/>
            <person name="Lui A."/>
            <person name="MacDonald P.J.P."/>
            <person name="McCowen C."/>
            <person name="Montmayeur A."/>
            <person name="Murphy C."/>
            <person name="Neiman D."/>
            <person name="Pearson M."/>
            <person name="Priest M."/>
            <person name="Roberts A."/>
            <person name="Saif S."/>
            <person name="Shea T."/>
            <person name="Sisk P."/>
            <person name="Stolte C."/>
            <person name="Sykes S."/>
            <person name="Wortman J."/>
            <person name="Nusbaum C."/>
            <person name="Birren B."/>
        </authorList>
    </citation>
    <scope>NUCLEOTIDE SEQUENCE [LARGE SCALE GENOMIC DNA]</scope>
    <source>
        <strain evidence="2 3">ATCC 38327</strain>
    </source>
</reference>
<dbReference type="GO" id="GO:0000492">
    <property type="term" value="P:box C/D snoRNP assembly"/>
    <property type="evidence" value="ECO:0007669"/>
    <property type="project" value="InterPro"/>
</dbReference>
<evidence type="ECO:0000313" key="3">
    <source>
        <dbReference type="Proteomes" id="UP000054350"/>
    </source>
</evidence>
<dbReference type="Proteomes" id="UP000054350">
    <property type="component" value="Unassembled WGS sequence"/>
</dbReference>
<reference evidence="3" key="2">
    <citation type="submission" date="2009-11" db="EMBL/GenBank/DDBJ databases">
        <title>The Genome Sequence of Allomyces macrogynus strain ATCC 38327.</title>
        <authorList>
            <consortium name="The Broad Institute Genome Sequencing Platform"/>
            <person name="Russ C."/>
            <person name="Cuomo C."/>
            <person name="Shea T."/>
            <person name="Young S.K."/>
            <person name="Zeng Q."/>
            <person name="Koehrsen M."/>
            <person name="Haas B."/>
            <person name="Borodovsky M."/>
            <person name="Guigo R."/>
            <person name="Alvarado L."/>
            <person name="Berlin A."/>
            <person name="Borenstein D."/>
            <person name="Chen Z."/>
            <person name="Engels R."/>
            <person name="Freedman E."/>
            <person name="Gellesch M."/>
            <person name="Goldberg J."/>
            <person name="Griggs A."/>
            <person name="Gujja S."/>
            <person name="Heiman D."/>
            <person name="Hepburn T."/>
            <person name="Howarth C."/>
            <person name="Jen D."/>
            <person name="Larson L."/>
            <person name="Lewis B."/>
            <person name="Mehta T."/>
            <person name="Park D."/>
            <person name="Pearson M."/>
            <person name="Roberts A."/>
            <person name="Saif S."/>
            <person name="Shenoy N."/>
            <person name="Sisk P."/>
            <person name="Stolte C."/>
            <person name="Sykes S."/>
            <person name="Walk T."/>
            <person name="White J."/>
            <person name="Yandava C."/>
            <person name="Burger G."/>
            <person name="Gray M.W."/>
            <person name="Holland P.W.H."/>
            <person name="King N."/>
            <person name="Lang F.B.F."/>
            <person name="Roger A.J."/>
            <person name="Ruiz-Trillo I."/>
            <person name="Lander E."/>
            <person name="Nusbaum C."/>
        </authorList>
    </citation>
    <scope>NUCLEOTIDE SEQUENCE [LARGE SCALE GENOMIC DNA]</scope>
    <source>
        <strain evidence="3">ATCC 38327</strain>
    </source>
</reference>
<protein>
    <submittedName>
        <fullName evidence="2">Uncharacterized protein</fullName>
    </submittedName>
</protein>
<dbReference type="AlphaFoldDB" id="A0A0L0T6Y8"/>
<feature type="region of interest" description="Disordered" evidence="1">
    <location>
        <begin position="156"/>
        <end position="264"/>
    </location>
</feature>
<feature type="region of interest" description="Disordered" evidence="1">
    <location>
        <begin position="1"/>
        <end position="21"/>
    </location>
</feature>
<accession>A0A0L0T6Y8</accession>
<keyword evidence="3" id="KW-1185">Reference proteome</keyword>
<dbReference type="Pfam" id="PF15370">
    <property type="entry name" value="NOPCHAP1"/>
    <property type="match status" value="1"/>
</dbReference>
<dbReference type="EMBL" id="GG745366">
    <property type="protein sequence ID" value="KNE70563.1"/>
    <property type="molecule type" value="Genomic_DNA"/>
</dbReference>
<evidence type="ECO:0000256" key="1">
    <source>
        <dbReference type="SAM" id="MobiDB-lite"/>
    </source>
</evidence>
<feature type="compositionally biased region" description="Acidic residues" evidence="1">
    <location>
        <begin position="166"/>
        <end position="183"/>
    </location>
</feature>
<dbReference type="PANTHER" id="PTHR28674">
    <property type="entry name" value="SIMILAR TO DNA SEGMENT, CHR 10, WAYNE STATE UNIVERSITY 102,-EXPRESSED"/>
    <property type="match status" value="1"/>
</dbReference>
<proteinExistence type="predicted"/>
<organism evidence="2 3">
    <name type="scientific">Allomyces macrogynus (strain ATCC 38327)</name>
    <name type="common">Allomyces javanicus var. macrogynus</name>
    <dbReference type="NCBI Taxonomy" id="578462"/>
    <lineage>
        <taxon>Eukaryota</taxon>
        <taxon>Fungi</taxon>
        <taxon>Fungi incertae sedis</taxon>
        <taxon>Blastocladiomycota</taxon>
        <taxon>Blastocladiomycetes</taxon>
        <taxon>Blastocladiales</taxon>
        <taxon>Blastocladiaceae</taxon>
        <taxon>Allomyces</taxon>
    </lineage>
</organism>
<feature type="compositionally biased region" description="Acidic residues" evidence="1">
    <location>
        <begin position="197"/>
        <end position="218"/>
    </location>
</feature>
<dbReference type="InterPro" id="IPR027921">
    <property type="entry name" value="NOPCHAP1"/>
</dbReference>